<keyword evidence="2" id="KW-1185">Reference proteome</keyword>
<sequence length="416" mass="44717">MAFKKYTPGACNGGCPCEIGCQVKTFFGTDDWDANESATMTGPATGDRETEIDLDGIVNPASYVEAEAYQIDFALHAGKVVIRIESIEYVADATTQTITANGTTIAAGRSAGMQWFPHVEIRVTPTHVFIFATGNYKYATFTHSGENYDRYAHAILVVERDGSDPPTAFTAIWDEATVSDFTIRSSEVIYTGDYGSETLVRDCWLKMRSVYASLTYPLWRMKPYLALKSLSQNHVYTPNDLFVPQLSFVNEYSLAGSASGVWIGDTTSLPGGAGYDGIKATNGIVEMNGGGVFSGDYCAIIGSTAYNATRPHESPRKSHTAGGGIVLDLGTHSAANPYPLPVYKVSLTMTNYIGKWNCGGSPIGESTTHASGEWSLDVNDLVAGFVYTVSAASVVNGCTPPFSSYDTGFASIQWTL</sequence>
<accession>A0ABT7PHG5</accession>
<protein>
    <recommendedName>
        <fullName evidence="3">IgGFc-binding protein N-terminal domain-containing protein</fullName>
    </recommendedName>
</protein>
<dbReference type="RefSeq" id="WP_289163523.1">
    <property type="nucleotide sequence ID" value="NZ_JASZZN010000007.1"/>
</dbReference>
<name>A0ABT7PHG5_9BACT</name>
<comment type="caution">
    <text evidence="1">The sequence shown here is derived from an EMBL/GenBank/DDBJ whole genome shotgun (WGS) entry which is preliminary data.</text>
</comment>
<evidence type="ECO:0008006" key="3">
    <source>
        <dbReference type="Google" id="ProtNLM"/>
    </source>
</evidence>
<evidence type="ECO:0000313" key="1">
    <source>
        <dbReference type="EMBL" id="MDM4015947.1"/>
    </source>
</evidence>
<evidence type="ECO:0000313" key="2">
    <source>
        <dbReference type="Proteomes" id="UP001239462"/>
    </source>
</evidence>
<organism evidence="1 2">
    <name type="scientific">Roseiconus lacunae</name>
    <dbReference type="NCBI Taxonomy" id="2605694"/>
    <lineage>
        <taxon>Bacteria</taxon>
        <taxon>Pseudomonadati</taxon>
        <taxon>Planctomycetota</taxon>
        <taxon>Planctomycetia</taxon>
        <taxon>Pirellulales</taxon>
        <taxon>Pirellulaceae</taxon>
        <taxon>Roseiconus</taxon>
    </lineage>
</organism>
<reference evidence="1 2" key="1">
    <citation type="submission" date="2023-06" db="EMBL/GenBank/DDBJ databases">
        <title>Roseiconus lacunae JC819 isolated from Gulf of Mannar region, Tamil Nadu.</title>
        <authorList>
            <person name="Pk S."/>
            <person name="Ch S."/>
            <person name="Ch V.R."/>
        </authorList>
    </citation>
    <scope>NUCLEOTIDE SEQUENCE [LARGE SCALE GENOMIC DNA]</scope>
    <source>
        <strain evidence="1 2">JC819</strain>
    </source>
</reference>
<dbReference type="Proteomes" id="UP001239462">
    <property type="component" value="Unassembled WGS sequence"/>
</dbReference>
<dbReference type="EMBL" id="JASZZN010000007">
    <property type="protein sequence ID" value="MDM4015947.1"/>
    <property type="molecule type" value="Genomic_DNA"/>
</dbReference>
<proteinExistence type="predicted"/>
<gene>
    <name evidence="1" type="ORF">QTN89_10930</name>
</gene>